<dbReference type="Proteomes" id="UP000828251">
    <property type="component" value="Unassembled WGS sequence"/>
</dbReference>
<keyword evidence="2" id="KW-1185">Reference proteome</keyword>
<evidence type="ECO:0000313" key="1">
    <source>
        <dbReference type="EMBL" id="KAH1107676.1"/>
    </source>
</evidence>
<reference evidence="1 2" key="1">
    <citation type="journal article" date="2021" name="Plant Biotechnol. J.">
        <title>Multi-omics assisted identification of the key and species-specific regulatory components of drought-tolerant mechanisms in Gossypium stocksii.</title>
        <authorList>
            <person name="Yu D."/>
            <person name="Ke L."/>
            <person name="Zhang D."/>
            <person name="Wu Y."/>
            <person name="Sun Y."/>
            <person name="Mei J."/>
            <person name="Sun J."/>
            <person name="Sun Y."/>
        </authorList>
    </citation>
    <scope>NUCLEOTIDE SEQUENCE [LARGE SCALE GENOMIC DNA]</scope>
    <source>
        <strain evidence="2">cv. E1</strain>
        <tissue evidence="1">Leaf</tissue>
    </source>
</reference>
<organism evidence="1 2">
    <name type="scientific">Gossypium stocksii</name>
    <dbReference type="NCBI Taxonomy" id="47602"/>
    <lineage>
        <taxon>Eukaryota</taxon>
        <taxon>Viridiplantae</taxon>
        <taxon>Streptophyta</taxon>
        <taxon>Embryophyta</taxon>
        <taxon>Tracheophyta</taxon>
        <taxon>Spermatophyta</taxon>
        <taxon>Magnoliopsida</taxon>
        <taxon>eudicotyledons</taxon>
        <taxon>Gunneridae</taxon>
        <taxon>Pentapetalae</taxon>
        <taxon>rosids</taxon>
        <taxon>malvids</taxon>
        <taxon>Malvales</taxon>
        <taxon>Malvaceae</taxon>
        <taxon>Malvoideae</taxon>
        <taxon>Gossypium</taxon>
    </lineage>
</organism>
<comment type="caution">
    <text evidence="1">The sequence shown here is derived from an EMBL/GenBank/DDBJ whole genome shotgun (WGS) entry which is preliminary data.</text>
</comment>
<accession>A0A9D3W2H7</accession>
<evidence type="ECO:0000313" key="2">
    <source>
        <dbReference type="Proteomes" id="UP000828251"/>
    </source>
</evidence>
<gene>
    <name evidence="1" type="ORF">J1N35_011444</name>
</gene>
<name>A0A9D3W2H7_9ROSI</name>
<protein>
    <submittedName>
        <fullName evidence="1">Uncharacterized protein</fullName>
    </submittedName>
</protein>
<sequence>MFFRALELSMGEEGSSNKVMTVVLTESGQGASTSKFKRRMVLAVRDFPLGRGRVTAPRSKSSANAQEFLVLYVIRCVKGYLK</sequence>
<proteinExistence type="predicted"/>
<dbReference type="AlphaFoldDB" id="A0A9D3W2H7"/>
<dbReference type="EMBL" id="JAIQCV010000004">
    <property type="protein sequence ID" value="KAH1107676.1"/>
    <property type="molecule type" value="Genomic_DNA"/>
</dbReference>